<evidence type="ECO:0000313" key="4">
    <source>
        <dbReference type="Proteomes" id="UP000275461"/>
    </source>
</evidence>
<dbReference type="EMBL" id="RCDA01000001">
    <property type="protein sequence ID" value="RLK50601.1"/>
    <property type="molecule type" value="Genomic_DNA"/>
</dbReference>
<evidence type="ECO:0000313" key="3">
    <source>
        <dbReference type="EMBL" id="RLK50601.1"/>
    </source>
</evidence>
<dbReference type="Proteomes" id="UP000275461">
    <property type="component" value="Unassembled WGS sequence"/>
</dbReference>
<name>A0A498CE66_9GAMM</name>
<dbReference type="PANTHER" id="PTHR33393">
    <property type="entry name" value="POLYGLUTAMINE SYNTHESIS ACCESSORY PROTEIN RV0574C-RELATED"/>
    <property type="match status" value="1"/>
</dbReference>
<dbReference type="InterPro" id="IPR052169">
    <property type="entry name" value="CW_Biosynth-Accessory"/>
</dbReference>
<comment type="caution">
    <text evidence="3">The sequence shown here is derived from an EMBL/GenBank/DDBJ whole genome shotgun (WGS) entry which is preliminary data.</text>
</comment>
<keyword evidence="4" id="KW-1185">Reference proteome</keyword>
<dbReference type="InterPro" id="IPR019079">
    <property type="entry name" value="Capsule_synth_CapA"/>
</dbReference>
<evidence type="ECO:0000259" key="2">
    <source>
        <dbReference type="SMART" id="SM00854"/>
    </source>
</evidence>
<dbReference type="InterPro" id="IPR029052">
    <property type="entry name" value="Metallo-depent_PP-like"/>
</dbReference>
<evidence type="ECO:0000256" key="1">
    <source>
        <dbReference type="ARBA" id="ARBA00005662"/>
    </source>
</evidence>
<comment type="similarity">
    <text evidence="1">Belongs to the CapA family.</text>
</comment>
<reference evidence="3 4" key="1">
    <citation type="submission" date="2018-10" db="EMBL/GenBank/DDBJ databases">
        <title>Genomic Encyclopedia of Type Strains, Phase IV (KMG-IV): sequencing the most valuable type-strain genomes for metagenomic binning, comparative biology and taxonomic classification.</title>
        <authorList>
            <person name="Goeker M."/>
        </authorList>
    </citation>
    <scope>NUCLEOTIDE SEQUENCE [LARGE SCALE GENOMIC DNA]</scope>
    <source>
        <strain evidence="3 4">DSM 12769</strain>
    </source>
</reference>
<dbReference type="SUPFAM" id="SSF56300">
    <property type="entry name" value="Metallo-dependent phosphatases"/>
    <property type="match status" value="1"/>
</dbReference>
<accession>A0A498CE66</accession>
<organism evidence="3 4">
    <name type="scientific">Alkalispirillum mobile</name>
    <dbReference type="NCBI Taxonomy" id="85925"/>
    <lineage>
        <taxon>Bacteria</taxon>
        <taxon>Pseudomonadati</taxon>
        <taxon>Pseudomonadota</taxon>
        <taxon>Gammaproteobacteria</taxon>
        <taxon>Chromatiales</taxon>
        <taxon>Ectothiorhodospiraceae</taxon>
        <taxon>Alkalispirillum</taxon>
    </lineage>
</organism>
<dbReference type="RefSeq" id="WP_245971064.1">
    <property type="nucleotide sequence ID" value="NZ_RCDA01000001.1"/>
</dbReference>
<gene>
    <name evidence="3" type="ORF">DFR31_0507</name>
</gene>
<feature type="domain" description="Capsule synthesis protein CapA" evidence="2">
    <location>
        <begin position="5"/>
        <end position="283"/>
    </location>
</feature>
<proteinExistence type="inferred from homology"/>
<dbReference type="PANTHER" id="PTHR33393:SF11">
    <property type="entry name" value="POLYGLUTAMINE SYNTHESIS ACCESSORY PROTEIN RV0574C-RELATED"/>
    <property type="match status" value="1"/>
</dbReference>
<dbReference type="Pfam" id="PF09587">
    <property type="entry name" value="PGA_cap"/>
    <property type="match status" value="1"/>
</dbReference>
<dbReference type="AlphaFoldDB" id="A0A498CE66"/>
<sequence>MSVLTLALMGDVMTGRGVDQVLPHPGAPDLYEAWVRDARDYVALAEARNGPILYPVAPDYIWGEALDEFALFQPAQRLINLETSITRHPEPWPGKGINYRMHPDNAVCLTAAGINACALANNHIMDWGVAGLEESCATLKRLGIPYAGAGANREAASRPVVKPLPEGGRLLIWSIAFADSGVPLEWAADADRPGVWLAPPDAAVDLPERIAREKRPGDLVVVSVHWGSNWGYRVPARHRIFGRRLIEAGANLVHGHSSHHPRGFELYGGAALLYGCGDLINDYEGIRGHEQYRPDLALLYFCTFDLNSGRMSAFWMTPLERVRLRLRRARAEDTKWLQALLNGERGDDSPEVRLGRDGRLYWIGPESGSRSSHTQPGR</sequence>
<dbReference type="SMART" id="SM00854">
    <property type="entry name" value="PGA_cap"/>
    <property type="match status" value="1"/>
</dbReference>
<dbReference type="CDD" id="cd07381">
    <property type="entry name" value="MPP_CapA"/>
    <property type="match status" value="1"/>
</dbReference>
<protein>
    <submittedName>
        <fullName evidence="3">Poly-gamma-glutamate synthesis protein (Capsule biosynthesis protein)</fullName>
    </submittedName>
</protein>
<dbReference type="Gene3D" id="3.60.21.10">
    <property type="match status" value="1"/>
</dbReference>